<evidence type="ECO:0008006" key="6">
    <source>
        <dbReference type="Google" id="ProtNLM"/>
    </source>
</evidence>
<keyword evidence="2" id="KW-0689">Ribosomal protein</keyword>
<proteinExistence type="inferred from homology"/>
<dbReference type="Gene3D" id="3.30.70.1730">
    <property type="match status" value="1"/>
</dbReference>
<sequence>MPLTREQKEEIVEELKDKIDRHQSITFINFEGLGVKDFTELRKRLKEVGGEVKVVKKTLAEIAFDKAEIDLRDYEGQVALVFGFEDKVRSVKAAHEMERETEMELVGGYFDDRFVEREEMRKIAELPGRKELLEQLTRAVADPISGLVTTLQGNIKGLVYTLKAIQAEKNG</sequence>
<dbReference type="NCBIfam" id="NF000955">
    <property type="entry name" value="PRK00099.1-1"/>
    <property type="match status" value="1"/>
</dbReference>
<protein>
    <recommendedName>
        <fullName evidence="6">50S ribosomal protein L10</fullName>
    </recommendedName>
</protein>
<dbReference type="GO" id="GO:1990904">
    <property type="term" value="C:ribonucleoprotein complex"/>
    <property type="evidence" value="ECO:0007669"/>
    <property type="project" value="UniProtKB-KW"/>
</dbReference>
<dbReference type="InterPro" id="IPR001790">
    <property type="entry name" value="Ribosomal_uL10"/>
</dbReference>
<accession>A0A133VNW3</accession>
<dbReference type="PANTHER" id="PTHR11560">
    <property type="entry name" value="39S RIBOSOMAL PROTEIN L10, MITOCHONDRIAL"/>
    <property type="match status" value="1"/>
</dbReference>
<keyword evidence="3" id="KW-0687">Ribonucleoprotein</keyword>
<reference evidence="4 5" key="1">
    <citation type="journal article" date="2016" name="Sci. Rep.">
        <title>Metabolic traits of an uncultured archaeal lineage -MSBL1- from brine pools of the Red Sea.</title>
        <authorList>
            <person name="Mwirichia R."/>
            <person name="Alam I."/>
            <person name="Rashid M."/>
            <person name="Vinu M."/>
            <person name="Ba-Alawi W."/>
            <person name="Anthony Kamau A."/>
            <person name="Kamanda Ngugi D."/>
            <person name="Goker M."/>
            <person name="Klenk H.P."/>
            <person name="Bajic V."/>
            <person name="Stingl U."/>
        </authorList>
    </citation>
    <scope>NUCLEOTIDE SEQUENCE [LARGE SCALE GENOMIC DNA]</scope>
    <source>
        <strain evidence="4">SCGC-AAA382N08</strain>
    </source>
</reference>
<dbReference type="Proteomes" id="UP000070175">
    <property type="component" value="Unassembled WGS sequence"/>
</dbReference>
<keyword evidence="5" id="KW-1185">Reference proteome</keyword>
<dbReference type="CDD" id="cd05797">
    <property type="entry name" value="Ribosomal_L10"/>
    <property type="match status" value="1"/>
</dbReference>
<name>A0A133VNW3_9EURY</name>
<gene>
    <name evidence="4" type="ORF">AKJ56_01835</name>
</gene>
<dbReference type="SUPFAM" id="SSF160369">
    <property type="entry name" value="Ribosomal protein L10-like"/>
    <property type="match status" value="1"/>
</dbReference>
<dbReference type="GO" id="GO:0005840">
    <property type="term" value="C:ribosome"/>
    <property type="evidence" value="ECO:0007669"/>
    <property type="project" value="UniProtKB-KW"/>
</dbReference>
<comment type="caution">
    <text evidence="4">The sequence shown here is derived from an EMBL/GenBank/DDBJ whole genome shotgun (WGS) entry which is preliminary data.</text>
</comment>
<evidence type="ECO:0000256" key="2">
    <source>
        <dbReference type="ARBA" id="ARBA00022980"/>
    </source>
</evidence>
<evidence type="ECO:0000256" key="3">
    <source>
        <dbReference type="ARBA" id="ARBA00023274"/>
    </source>
</evidence>
<comment type="similarity">
    <text evidence="1">Belongs to the universal ribosomal protein uL10 family.</text>
</comment>
<dbReference type="InterPro" id="IPR047865">
    <property type="entry name" value="Ribosomal_uL10_bac_type"/>
</dbReference>
<dbReference type="Pfam" id="PF00466">
    <property type="entry name" value="Ribosomal_L10"/>
    <property type="match status" value="1"/>
</dbReference>
<evidence type="ECO:0000313" key="4">
    <source>
        <dbReference type="EMBL" id="KXB08110.1"/>
    </source>
</evidence>
<organism evidence="4 5">
    <name type="scientific">candidate division MSBL1 archaeon SCGC-AAA382N08</name>
    <dbReference type="NCBI Taxonomy" id="1698285"/>
    <lineage>
        <taxon>Archaea</taxon>
        <taxon>Methanobacteriati</taxon>
        <taxon>Methanobacteriota</taxon>
        <taxon>candidate division MSBL1</taxon>
    </lineage>
</organism>
<dbReference type="Gene3D" id="6.10.250.290">
    <property type="match status" value="1"/>
</dbReference>
<dbReference type="HAMAP" id="MF_00362">
    <property type="entry name" value="Ribosomal_uL10"/>
    <property type="match status" value="1"/>
</dbReference>
<dbReference type="InterPro" id="IPR043141">
    <property type="entry name" value="Ribosomal_uL10-like_sf"/>
</dbReference>
<dbReference type="EMBL" id="LHYJ01000027">
    <property type="protein sequence ID" value="KXB08110.1"/>
    <property type="molecule type" value="Genomic_DNA"/>
</dbReference>
<evidence type="ECO:0000313" key="5">
    <source>
        <dbReference type="Proteomes" id="UP000070175"/>
    </source>
</evidence>
<dbReference type="InterPro" id="IPR022973">
    <property type="entry name" value="Ribosomal_uL10_bac"/>
</dbReference>
<evidence type="ECO:0000256" key="1">
    <source>
        <dbReference type="ARBA" id="ARBA00008889"/>
    </source>
</evidence>
<dbReference type="AlphaFoldDB" id="A0A133VNW3"/>